<dbReference type="InterPro" id="IPR028245">
    <property type="entry name" value="PIL1/LSP1"/>
</dbReference>
<feature type="compositionally biased region" description="Basic and acidic residues" evidence="2">
    <location>
        <begin position="472"/>
        <end position="481"/>
    </location>
</feature>
<reference evidence="3 4" key="1">
    <citation type="submission" date="2024-05" db="EMBL/GenBank/DDBJ databases">
        <title>A draft genome resource for the thread blight pathogen Marasmius tenuissimus strain MS-2.</title>
        <authorList>
            <person name="Yulfo-Soto G.E."/>
            <person name="Baruah I.K."/>
            <person name="Amoako-Attah I."/>
            <person name="Bukari Y."/>
            <person name="Meinhardt L.W."/>
            <person name="Bailey B.A."/>
            <person name="Cohen S.P."/>
        </authorList>
    </citation>
    <scope>NUCLEOTIDE SEQUENCE [LARGE SCALE GENOMIC DNA]</scope>
    <source>
        <strain evidence="3 4">MS-2</strain>
    </source>
</reference>
<evidence type="ECO:0000256" key="1">
    <source>
        <dbReference type="SAM" id="Coils"/>
    </source>
</evidence>
<keyword evidence="4" id="KW-1185">Reference proteome</keyword>
<feature type="compositionally biased region" description="Polar residues" evidence="2">
    <location>
        <begin position="407"/>
        <end position="424"/>
    </location>
</feature>
<name>A0ABR2ZX18_9AGAR</name>
<feature type="region of interest" description="Disordered" evidence="2">
    <location>
        <begin position="246"/>
        <end position="908"/>
    </location>
</feature>
<evidence type="ECO:0000313" key="4">
    <source>
        <dbReference type="Proteomes" id="UP001437256"/>
    </source>
</evidence>
<accession>A0ABR2ZX18</accession>
<feature type="compositionally biased region" description="Polar residues" evidence="2">
    <location>
        <begin position="264"/>
        <end position="275"/>
    </location>
</feature>
<feature type="compositionally biased region" description="Polar residues" evidence="2">
    <location>
        <begin position="704"/>
        <end position="717"/>
    </location>
</feature>
<protein>
    <recommendedName>
        <fullName evidence="5">Eisosome component PIL1-domain-containing protein</fullName>
    </recommendedName>
</protein>
<evidence type="ECO:0000256" key="2">
    <source>
        <dbReference type="SAM" id="MobiDB-lite"/>
    </source>
</evidence>
<feature type="coiled-coil region" evidence="1">
    <location>
        <begin position="94"/>
        <end position="166"/>
    </location>
</feature>
<feature type="compositionally biased region" description="Basic and acidic residues" evidence="2">
    <location>
        <begin position="494"/>
        <end position="518"/>
    </location>
</feature>
<evidence type="ECO:0000313" key="3">
    <source>
        <dbReference type="EMBL" id="KAL0066210.1"/>
    </source>
</evidence>
<keyword evidence="1" id="KW-0175">Coiled coil</keyword>
<gene>
    <name evidence="3" type="ORF">AAF712_006835</name>
</gene>
<feature type="compositionally biased region" description="Pro residues" evidence="2">
    <location>
        <begin position="679"/>
        <end position="693"/>
    </location>
</feature>
<dbReference type="PANTHER" id="PTHR31962">
    <property type="entry name" value="SPHINGOLIPID LONG CHAIN BASE-RESPONSIVE PROTEIN PIL1"/>
    <property type="match status" value="1"/>
</dbReference>
<dbReference type="EMBL" id="JBBXMP010000038">
    <property type="protein sequence ID" value="KAL0066210.1"/>
    <property type="molecule type" value="Genomic_DNA"/>
</dbReference>
<organism evidence="3 4">
    <name type="scientific">Marasmius tenuissimus</name>
    <dbReference type="NCBI Taxonomy" id="585030"/>
    <lineage>
        <taxon>Eukaryota</taxon>
        <taxon>Fungi</taxon>
        <taxon>Dikarya</taxon>
        <taxon>Basidiomycota</taxon>
        <taxon>Agaricomycotina</taxon>
        <taxon>Agaricomycetes</taxon>
        <taxon>Agaricomycetidae</taxon>
        <taxon>Agaricales</taxon>
        <taxon>Marasmiineae</taxon>
        <taxon>Marasmiaceae</taxon>
        <taxon>Marasmius</taxon>
    </lineage>
</organism>
<feature type="compositionally biased region" description="Basic and acidic residues" evidence="2">
    <location>
        <begin position="589"/>
        <end position="598"/>
    </location>
</feature>
<feature type="compositionally biased region" description="Low complexity" evidence="2">
    <location>
        <begin position="643"/>
        <end position="668"/>
    </location>
</feature>
<dbReference type="PANTHER" id="PTHR31962:SF6">
    <property type="entry name" value="EISOSOME COMPONENT PIL1-DOMAIN-CONTAINING PROTEIN"/>
    <property type="match status" value="1"/>
</dbReference>
<feature type="compositionally biased region" description="Low complexity" evidence="2">
    <location>
        <begin position="315"/>
        <end position="326"/>
    </location>
</feature>
<feature type="compositionally biased region" description="Pro residues" evidence="2">
    <location>
        <begin position="327"/>
        <end position="341"/>
    </location>
</feature>
<feature type="compositionally biased region" description="Gly residues" evidence="2">
    <location>
        <begin position="774"/>
        <end position="783"/>
    </location>
</feature>
<dbReference type="Proteomes" id="UP001437256">
    <property type="component" value="Unassembled WGS sequence"/>
</dbReference>
<proteinExistence type="predicted"/>
<dbReference type="InterPro" id="IPR027267">
    <property type="entry name" value="AH/BAR_dom_sf"/>
</dbReference>
<dbReference type="Gene3D" id="1.20.1270.60">
    <property type="entry name" value="Arfaptin homology (AH) domain/BAR domain"/>
    <property type="match status" value="1"/>
</dbReference>
<evidence type="ECO:0008006" key="5">
    <source>
        <dbReference type="Google" id="ProtNLM"/>
    </source>
</evidence>
<feature type="compositionally biased region" description="Polar residues" evidence="2">
    <location>
        <begin position="602"/>
        <end position="612"/>
    </location>
</feature>
<comment type="caution">
    <text evidence="3">The sequence shown here is derived from an EMBL/GenBank/DDBJ whole genome shotgun (WGS) entry which is preliminary data.</text>
</comment>
<dbReference type="Pfam" id="PF13805">
    <property type="entry name" value="Pil1"/>
    <property type="match status" value="1"/>
</dbReference>
<sequence>MFKSAATKIAHNSTLPSLAGNYDLKPLQDLINAEKVVLSSLQKLSADFTRAADALRTWGMGEGEDLGDTLSASTNLLHHFANALSQYATHENTIREHMKSIRTREEALDELKRRRRALVTKADTAERKLSKMSPEHKNLHSQTDTLNRLRDEIRSMDSEIMTEEAALGDFKRSKMKIMLGLKFGALLEACEKGTVAGEFGKLVAMEIPDEVTQPGMARTMYMGHQKVYGLLQEAQQCMGEIAFSTAPTTEPRQPRPPLSEHDNQPSGNYDYNETYSPPRHEGSGGSPQNYLASPQTMGSGHFMDASEISTTGGRSSAPTSPTTYAPPSGPPPHVSAPPFPNPDMNQGFRGSQELGAVPSHPSDPNLPSGGRFATFPVRGNAQGSQSGYQLRDGPPMLSGGGDGPQDDSFSSSIEAALNNSQNGRPSLDGPPPSYTTHQMHSSTSSPPESPSRGVPPMQMDSPWADQPSGAPRGHERSRAITEDVESEEGGLAYDRPDAQADRQHQRNDSEPKHVRFGEVSDVDEELQRRHETERQPNEGPSGDSVAPKSSSRRVPPPTFNPAEEERELNAAAAREISRELDALNFSAHDSARGGRLEEGEMSPTTLTRNESFGSAGVLTSRGDVSPLHPPVAPFTQRGPSPRPESTPSSPIQTSSPTTGQSPLSSGPPISHDRASERPLPSPVIPKAPSPILPPSINVPDHRSNSSISSLRGASPYQSDMPRSPLGTRSTSSLVGDRPDRSPGSSPAPPPPGARTISAAAFRRPARTGSDAPSLGGGIGGPGSGIPETTPLHLKKRLPASPYPSSRGPDMGGSPPEPAAMQQRVPSGIQGHGGAQVEEPYDYISAYGSSDAPSGGGGGSPLQADYGSLGRMRVANDYGGSLPPGASPPAPGGYGDGRFATNLENDSLR</sequence>
<feature type="compositionally biased region" description="Polar residues" evidence="2">
    <location>
        <begin position="286"/>
        <end position="298"/>
    </location>
</feature>
<feature type="compositionally biased region" description="Basic and acidic residues" evidence="2">
    <location>
        <begin position="525"/>
        <end position="536"/>
    </location>
</feature>